<evidence type="ECO:0000313" key="1">
    <source>
        <dbReference type="EMBL" id="PLT84925.1"/>
    </source>
</evidence>
<dbReference type="AlphaFoldDB" id="A0A2N5PYD4"/>
<evidence type="ECO:0000313" key="2">
    <source>
        <dbReference type="Proteomes" id="UP000234840"/>
    </source>
</evidence>
<dbReference type="Pfam" id="PF08876">
    <property type="entry name" value="DUF1836"/>
    <property type="match status" value="1"/>
</dbReference>
<dbReference type="PANTHER" id="PTHR40056:SF1">
    <property type="entry name" value="DUF1836 DOMAIN-CONTAINING PROTEIN"/>
    <property type="match status" value="1"/>
</dbReference>
<dbReference type="Proteomes" id="UP000234840">
    <property type="component" value="Unassembled WGS sequence"/>
</dbReference>
<reference evidence="1 2" key="1">
    <citation type="journal article" date="2017" name="Genome Med.">
        <title>A novel Ruminococcus gnavus clade enriched in inflammatory bowel disease patients.</title>
        <authorList>
            <person name="Hall A.B."/>
            <person name="Yassour M."/>
            <person name="Sauk J."/>
            <person name="Garner A."/>
            <person name="Jiang X."/>
            <person name="Arthur T."/>
            <person name="Lagoudas G.K."/>
            <person name="Vatanen T."/>
            <person name="Fornelos N."/>
            <person name="Wilson R."/>
            <person name="Bertha M."/>
            <person name="Cohen M."/>
            <person name="Garber J."/>
            <person name="Khalili H."/>
            <person name="Gevers D."/>
            <person name="Ananthakrishnan A.N."/>
            <person name="Kugathasan S."/>
            <person name="Lander E.S."/>
            <person name="Blainey P."/>
            <person name="Vlamakis H."/>
            <person name="Xavier R.J."/>
            <person name="Huttenhower C."/>
        </authorList>
    </citation>
    <scope>NUCLEOTIDE SEQUENCE [LARGE SCALE GENOMIC DNA]</scope>
    <source>
        <strain evidence="1 2">RJX1128</strain>
    </source>
</reference>
<sequence length="206" mass="23484">MTIDTNDILNSILESLSRIDYIHPEDIPNIDLYMDQVTTFMDTQLSSTKRYADDKILTKTMINNYAKNNLLPPPVKKKYSKDHLLLLIFIYYFKSILSIKDIETLLKPMTDAGFGQDSDKDASSLANMYQQICTICKGQLEPLKENIASAWETAGETFSEIPDASKDTFQILAFICSLSFDVYVKKMMIEKLIDTFSSEDSSSHKK</sequence>
<protein>
    <recommendedName>
        <fullName evidence="3">DUF1836 domain-containing protein</fullName>
    </recommendedName>
</protein>
<dbReference type="RefSeq" id="WP_101882674.1">
    <property type="nucleotide sequence ID" value="NZ_CAXSWW010000012.1"/>
</dbReference>
<evidence type="ECO:0008006" key="3">
    <source>
        <dbReference type="Google" id="ProtNLM"/>
    </source>
</evidence>
<proteinExistence type="predicted"/>
<dbReference type="PANTHER" id="PTHR40056">
    <property type="entry name" value="HYPOTHETICAL CYTOSOLIC PROTEIN"/>
    <property type="match status" value="1"/>
</dbReference>
<organism evidence="1 2">
    <name type="scientific">Mediterraneibacter gnavus</name>
    <name type="common">Ruminococcus gnavus</name>
    <dbReference type="NCBI Taxonomy" id="33038"/>
    <lineage>
        <taxon>Bacteria</taxon>
        <taxon>Bacillati</taxon>
        <taxon>Bacillota</taxon>
        <taxon>Clostridia</taxon>
        <taxon>Lachnospirales</taxon>
        <taxon>Lachnospiraceae</taxon>
        <taxon>Mediterraneibacter</taxon>
    </lineage>
</organism>
<accession>A0A2N5PYD4</accession>
<name>A0A2N5PYD4_MEDGN</name>
<dbReference type="InterPro" id="IPR014975">
    <property type="entry name" value="DUF1836"/>
</dbReference>
<gene>
    <name evidence="1" type="ORF">CDL20_10835</name>
</gene>
<dbReference type="EMBL" id="NIHW01000028">
    <property type="protein sequence ID" value="PLT84925.1"/>
    <property type="molecule type" value="Genomic_DNA"/>
</dbReference>
<comment type="caution">
    <text evidence="1">The sequence shown here is derived from an EMBL/GenBank/DDBJ whole genome shotgun (WGS) entry which is preliminary data.</text>
</comment>